<keyword evidence="9" id="KW-0234">DNA repair</keyword>
<comment type="subcellular location">
    <subcellularLocation>
        <location evidence="3">Nucleus</location>
    </subcellularLocation>
</comment>
<keyword evidence="6" id="KW-0227">DNA damage</keyword>
<accession>A7SCH1</accession>
<dbReference type="eggNOG" id="KOG2756">
    <property type="taxonomic scope" value="Eukaryota"/>
</dbReference>
<evidence type="ECO:0000256" key="7">
    <source>
        <dbReference type="ARBA" id="ARBA00022801"/>
    </source>
</evidence>
<dbReference type="GO" id="GO:0005634">
    <property type="term" value="C:nucleus"/>
    <property type="evidence" value="ECO:0007669"/>
    <property type="project" value="UniProtKB-SubCell"/>
</dbReference>
<gene>
    <name evidence="12" type="ORF">NEMVEDRAFT_v1g210132</name>
</gene>
<dbReference type="SUPFAM" id="SSF46934">
    <property type="entry name" value="UBA-like"/>
    <property type="match status" value="1"/>
</dbReference>
<dbReference type="InterPro" id="IPR009060">
    <property type="entry name" value="UBA-like_sf"/>
</dbReference>
<keyword evidence="10" id="KW-0539">Nucleus</keyword>
<dbReference type="PANTHER" id="PTHR15822">
    <property type="entry name" value="TRAF AND TNF RECEPTOR-ASSOCIATED PROTEIN"/>
    <property type="match status" value="1"/>
</dbReference>
<comment type="cofactor">
    <cofactor evidence="1">
        <name>Mn(2+)</name>
        <dbReference type="ChEBI" id="CHEBI:29035"/>
    </cofactor>
</comment>
<keyword evidence="5" id="KW-0479">Metal-binding</keyword>
<organism evidence="12 13">
    <name type="scientific">Nematostella vectensis</name>
    <name type="common">Starlet sea anemone</name>
    <dbReference type="NCBI Taxonomy" id="45351"/>
    <lineage>
        <taxon>Eukaryota</taxon>
        <taxon>Metazoa</taxon>
        <taxon>Cnidaria</taxon>
        <taxon>Anthozoa</taxon>
        <taxon>Hexacorallia</taxon>
        <taxon>Actiniaria</taxon>
        <taxon>Edwardsiidae</taxon>
        <taxon>Nematostella</taxon>
    </lineage>
</organism>
<keyword evidence="8" id="KW-0460">Magnesium</keyword>
<dbReference type="STRING" id="45351.A7SCH1"/>
<dbReference type="InterPro" id="IPR051547">
    <property type="entry name" value="TDP2-like"/>
</dbReference>
<dbReference type="Gene3D" id="3.60.10.10">
    <property type="entry name" value="Endonuclease/exonuclease/phosphatase"/>
    <property type="match status" value="1"/>
</dbReference>
<dbReference type="SUPFAM" id="SSF56219">
    <property type="entry name" value="DNase I-like"/>
    <property type="match status" value="1"/>
</dbReference>
<evidence type="ECO:0000313" key="13">
    <source>
        <dbReference type="Proteomes" id="UP000001593"/>
    </source>
</evidence>
<evidence type="ECO:0000256" key="4">
    <source>
        <dbReference type="ARBA" id="ARBA00022722"/>
    </source>
</evidence>
<comment type="cofactor">
    <cofactor evidence="2">
        <name>Mg(2+)</name>
        <dbReference type="ChEBI" id="CHEBI:18420"/>
    </cofactor>
</comment>
<feature type="non-terminal residue" evidence="12">
    <location>
        <position position="145"/>
    </location>
</feature>
<dbReference type="EMBL" id="DS469623">
    <property type="protein sequence ID" value="EDO38577.1"/>
    <property type="molecule type" value="Genomic_DNA"/>
</dbReference>
<evidence type="ECO:0000256" key="8">
    <source>
        <dbReference type="ARBA" id="ARBA00022842"/>
    </source>
</evidence>
<evidence type="ECO:0000256" key="9">
    <source>
        <dbReference type="ARBA" id="ARBA00023204"/>
    </source>
</evidence>
<dbReference type="Gene3D" id="1.10.8.10">
    <property type="entry name" value="DNA helicase RuvA subunit, C-terminal domain"/>
    <property type="match status" value="1"/>
</dbReference>
<name>A7SCH1_NEMVE</name>
<dbReference type="GO" id="GO:0016787">
    <property type="term" value="F:hydrolase activity"/>
    <property type="evidence" value="ECO:0007669"/>
    <property type="project" value="UniProtKB-KW"/>
</dbReference>
<keyword evidence="7" id="KW-0378">Hydrolase</keyword>
<evidence type="ECO:0000256" key="5">
    <source>
        <dbReference type="ARBA" id="ARBA00022723"/>
    </source>
</evidence>
<dbReference type="Pfam" id="PF14555">
    <property type="entry name" value="UBA_4"/>
    <property type="match status" value="1"/>
</dbReference>
<proteinExistence type="predicted"/>
<keyword evidence="4" id="KW-0540">Nuclease</keyword>
<evidence type="ECO:0000256" key="3">
    <source>
        <dbReference type="ARBA" id="ARBA00004123"/>
    </source>
</evidence>
<dbReference type="HOGENOM" id="CLU_1801317_0_0_1"/>
<dbReference type="CDD" id="cd14273">
    <property type="entry name" value="UBA_TAP-C_like"/>
    <property type="match status" value="1"/>
</dbReference>
<dbReference type="PhylomeDB" id="A7SCH1"/>
<keyword evidence="13" id="KW-1185">Reference proteome</keyword>
<sequence>MASSKSLGLVETMIEAQSAPVKDFRDLTGADEETAMNFLKENFMDIEQAASAYYESAAKDNTEDDSAGTQSKPILVCDSPQDKEDVKELRNLKFLTWNVDGLDQKNLRPRTQAVIDLIKSHKPDIVYLQEVIEGTLLLYKENCHG</sequence>
<evidence type="ECO:0000256" key="6">
    <source>
        <dbReference type="ARBA" id="ARBA00022763"/>
    </source>
</evidence>
<reference evidence="12 13" key="1">
    <citation type="journal article" date="2007" name="Science">
        <title>Sea anemone genome reveals ancestral eumetazoan gene repertoire and genomic organization.</title>
        <authorList>
            <person name="Putnam N.H."/>
            <person name="Srivastava M."/>
            <person name="Hellsten U."/>
            <person name="Dirks B."/>
            <person name="Chapman J."/>
            <person name="Salamov A."/>
            <person name="Terry A."/>
            <person name="Shapiro H."/>
            <person name="Lindquist E."/>
            <person name="Kapitonov V.V."/>
            <person name="Jurka J."/>
            <person name="Genikhovich G."/>
            <person name="Grigoriev I.V."/>
            <person name="Lucas S.M."/>
            <person name="Steele R.E."/>
            <person name="Finnerty J.R."/>
            <person name="Technau U."/>
            <person name="Martindale M.Q."/>
            <person name="Rokhsar D.S."/>
        </authorList>
    </citation>
    <scope>NUCLEOTIDE SEQUENCE [LARGE SCALE GENOMIC DNA]</scope>
    <source>
        <strain evidence="13">CH2 X CH6</strain>
    </source>
</reference>
<feature type="region of interest" description="Disordered" evidence="11">
    <location>
        <begin position="57"/>
        <end position="77"/>
    </location>
</feature>
<dbReference type="InterPro" id="IPR036691">
    <property type="entry name" value="Endo/exonu/phosph_ase_sf"/>
</dbReference>
<dbReference type="GO" id="GO:0006281">
    <property type="term" value="P:DNA repair"/>
    <property type="evidence" value="ECO:0007669"/>
    <property type="project" value="UniProtKB-KW"/>
</dbReference>
<evidence type="ECO:0000256" key="1">
    <source>
        <dbReference type="ARBA" id="ARBA00001936"/>
    </source>
</evidence>
<evidence type="ECO:0000313" key="12">
    <source>
        <dbReference type="EMBL" id="EDO38577.1"/>
    </source>
</evidence>
<dbReference type="GO" id="GO:0046872">
    <property type="term" value="F:metal ion binding"/>
    <property type="evidence" value="ECO:0007669"/>
    <property type="project" value="UniProtKB-KW"/>
</dbReference>
<evidence type="ECO:0000256" key="11">
    <source>
        <dbReference type="SAM" id="MobiDB-lite"/>
    </source>
</evidence>
<protein>
    <submittedName>
        <fullName evidence="12">Uncharacterized protein</fullName>
    </submittedName>
</protein>
<dbReference type="AlphaFoldDB" id="A7SCH1"/>
<evidence type="ECO:0000256" key="2">
    <source>
        <dbReference type="ARBA" id="ARBA00001946"/>
    </source>
</evidence>
<dbReference type="Proteomes" id="UP000001593">
    <property type="component" value="Unassembled WGS sequence"/>
</dbReference>
<dbReference type="InParanoid" id="A7SCH1"/>
<dbReference type="PANTHER" id="PTHR15822:SF4">
    <property type="entry name" value="TYROSYL-DNA PHOSPHODIESTERASE 2"/>
    <property type="match status" value="1"/>
</dbReference>
<evidence type="ECO:0000256" key="10">
    <source>
        <dbReference type="ARBA" id="ARBA00023242"/>
    </source>
</evidence>
<dbReference type="GO" id="GO:0004518">
    <property type="term" value="F:nuclease activity"/>
    <property type="evidence" value="ECO:0007669"/>
    <property type="project" value="UniProtKB-KW"/>
</dbReference>
<dbReference type="KEGG" id="nve:5510152"/>